<reference evidence="9 10" key="1">
    <citation type="submission" date="2020-07" db="EMBL/GenBank/DDBJ databases">
        <title>Metarhizium humberi genome.</title>
        <authorList>
            <person name="Lysoe E."/>
        </authorList>
    </citation>
    <scope>NUCLEOTIDE SEQUENCE [LARGE SCALE GENOMIC DNA]</scope>
    <source>
        <strain evidence="9 10">ESALQ1638</strain>
    </source>
</reference>
<proteinExistence type="inferred from homology"/>
<dbReference type="PROSITE" id="PS00086">
    <property type="entry name" value="CYTOCHROME_P450"/>
    <property type="match status" value="1"/>
</dbReference>
<evidence type="ECO:0000256" key="4">
    <source>
        <dbReference type="ARBA" id="ARBA00022723"/>
    </source>
</evidence>
<evidence type="ECO:0000256" key="7">
    <source>
        <dbReference type="PIRSR" id="PIRSR602403-1"/>
    </source>
</evidence>
<name>A0A9P8SAN7_9HYPO</name>
<dbReference type="InterPro" id="IPR001128">
    <property type="entry name" value="Cyt_P450"/>
</dbReference>
<dbReference type="InterPro" id="IPR017972">
    <property type="entry name" value="Cyt_P450_CS"/>
</dbReference>
<feature type="binding site" description="axial binding residue" evidence="7">
    <location>
        <position position="415"/>
    </location>
    <ligand>
        <name>heme</name>
        <dbReference type="ChEBI" id="CHEBI:30413"/>
    </ligand>
    <ligandPart>
        <name>Fe</name>
        <dbReference type="ChEBI" id="CHEBI:18248"/>
    </ligandPart>
</feature>
<keyword evidence="10" id="KW-1185">Reference proteome</keyword>
<evidence type="ECO:0000256" key="8">
    <source>
        <dbReference type="RuleBase" id="RU000461"/>
    </source>
</evidence>
<gene>
    <name evidence="9" type="ORF">MHUMG1_01960</name>
</gene>
<keyword evidence="3 7" id="KW-0349">Heme</keyword>
<protein>
    <recommendedName>
        <fullName evidence="11">Cytochrome P450 4F8</fullName>
    </recommendedName>
</protein>
<evidence type="ECO:0000256" key="3">
    <source>
        <dbReference type="ARBA" id="ARBA00022617"/>
    </source>
</evidence>
<dbReference type="InterPro" id="IPR050529">
    <property type="entry name" value="CYP450_sterol_14alpha_dmase"/>
</dbReference>
<dbReference type="Gene3D" id="1.10.630.10">
    <property type="entry name" value="Cytochrome P450"/>
    <property type="match status" value="1"/>
</dbReference>
<dbReference type="Pfam" id="PF00067">
    <property type="entry name" value="p450"/>
    <property type="match status" value="1"/>
</dbReference>
<comment type="cofactor">
    <cofactor evidence="1 7">
        <name>heme</name>
        <dbReference type="ChEBI" id="CHEBI:30413"/>
    </cofactor>
</comment>
<dbReference type="GO" id="GO:0004497">
    <property type="term" value="F:monooxygenase activity"/>
    <property type="evidence" value="ECO:0007669"/>
    <property type="project" value="UniProtKB-KW"/>
</dbReference>
<comment type="caution">
    <text evidence="9">The sequence shown here is derived from an EMBL/GenBank/DDBJ whole genome shotgun (WGS) entry which is preliminary data.</text>
</comment>
<dbReference type="PANTHER" id="PTHR24304:SF2">
    <property type="entry name" value="24-HYDROXYCHOLESTEROL 7-ALPHA-HYDROXYLASE"/>
    <property type="match status" value="1"/>
</dbReference>
<dbReference type="EMBL" id="JACEFI010000002">
    <property type="protein sequence ID" value="KAH0600959.1"/>
    <property type="molecule type" value="Genomic_DNA"/>
</dbReference>
<dbReference type="PRINTS" id="PR00385">
    <property type="entry name" value="P450"/>
</dbReference>
<dbReference type="PANTHER" id="PTHR24304">
    <property type="entry name" value="CYTOCHROME P450 FAMILY 7"/>
    <property type="match status" value="1"/>
</dbReference>
<dbReference type="GO" id="GO:0005506">
    <property type="term" value="F:iron ion binding"/>
    <property type="evidence" value="ECO:0007669"/>
    <property type="project" value="InterPro"/>
</dbReference>
<dbReference type="SUPFAM" id="SSF48264">
    <property type="entry name" value="Cytochrome P450"/>
    <property type="match status" value="1"/>
</dbReference>
<keyword evidence="4 7" id="KW-0479">Metal-binding</keyword>
<dbReference type="GO" id="GO:0020037">
    <property type="term" value="F:heme binding"/>
    <property type="evidence" value="ECO:0007669"/>
    <property type="project" value="InterPro"/>
</dbReference>
<sequence length="514" mass="58050">MALFTTIVILLAATAAAILTLLRRRSPISLPGYKGEGSLAFLHDAKAFATKPIALIQKATRQCGDVFSIQVLSVYNVWLRGNQLNKVYLETREDVWSFVGGMGLFLNKIIDSGYWDHYRVLLSSLSRYVSSGPAQRYAATVSVEETQKAAAEWSLWDAFELFDTVSYLVHKIIVRSLMGEDFYEHNAAELFNLLHSMEADIGSLLSFILPDWVPHPPARRLLKARNRFKEIFMERLRERDGQERSDVRPLQDYVAFTMEDGSTVPLKHLMPSHHTMLIFAAHTSTAASISWNIIALLRHPNIMKQVISELRSMPEGEESLLFQACIKETSRYYCGMKLLRLARENVCIPGSNVNIPKGAVVSISPYLTHLDPENYSEPEVWNPLRWISNERKIVQIDNKTDGVKYLPFGGGSHKCVGEKMAMIMVARTVATLLREYDFAWETEDIPDKTDFSNLNFDKVGTPWLRGGSTTPHDKYRRLLENYNVCTADNVTRLPSPSHAPSANRNVGTTAFVTA</sequence>
<dbReference type="InterPro" id="IPR036396">
    <property type="entry name" value="Cyt_P450_sf"/>
</dbReference>
<evidence type="ECO:0000313" key="10">
    <source>
        <dbReference type="Proteomes" id="UP000764110"/>
    </source>
</evidence>
<dbReference type="GO" id="GO:0016705">
    <property type="term" value="F:oxidoreductase activity, acting on paired donors, with incorporation or reduction of molecular oxygen"/>
    <property type="evidence" value="ECO:0007669"/>
    <property type="project" value="InterPro"/>
</dbReference>
<keyword evidence="5 7" id="KW-0408">Iron</keyword>
<evidence type="ECO:0000256" key="6">
    <source>
        <dbReference type="ARBA" id="ARBA00023033"/>
    </source>
</evidence>
<organism evidence="9 10">
    <name type="scientific">Metarhizium humberi</name>
    <dbReference type="NCBI Taxonomy" id="2596975"/>
    <lineage>
        <taxon>Eukaryota</taxon>
        <taxon>Fungi</taxon>
        <taxon>Dikarya</taxon>
        <taxon>Ascomycota</taxon>
        <taxon>Pezizomycotina</taxon>
        <taxon>Sordariomycetes</taxon>
        <taxon>Hypocreomycetidae</taxon>
        <taxon>Hypocreales</taxon>
        <taxon>Clavicipitaceae</taxon>
        <taxon>Metarhizium</taxon>
    </lineage>
</organism>
<dbReference type="PRINTS" id="PR00465">
    <property type="entry name" value="EP450IV"/>
</dbReference>
<evidence type="ECO:0000256" key="2">
    <source>
        <dbReference type="ARBA" id="ARBA00010617"/>
    </source>
</evidence>
<dbReference type="AlphaFoldDB" id="A0A9P8SAN7"/>
<comment type="similarity">
    <text evidence="2 8">Belongs to the cytochrome P450 family.</text>
</comment>
<evidence type="ECO:0008006" key="11">
    <source>
        <dbReference type="Google" id="ProtNLM"/>
    </source>
</evidence>
<dbReference type="Proteomes" id="UP000764110">
    <property type="component" value="Unassembled WGS sequence"/>
</dbReference>
<accession>A0A9P8SAN7</accession>
<evidence type="ECO:0000313" key="9">
    <source>
        <dbReference type="EMBL" id="KAH0600959.1"/>
    </source>
</evidence>
<keyword evidence="8" id="KW-0560">Oxidoreductase</keyword>
<evidence type="ECO:0000256" key="1">
    <source>
        <dbReference type="ARBA" id="ARBA00001971"/>
    </source>
</evidence>
<keyword evidence="6 8" id="KW-0503">Monooxygenase</keyword>
<dbReference type="InterPro" id="IPR002403">
    <property type="entry name" value="Cyt_P450_E_grp-IV"/>
</dbReference>
<evidence type="ECO:0000256" key="5">
    <source>
        <dbReference type="ARBA" id="ARBA00023004"/>
    </source>
</evidence>